<evidence type="ECO:0000256" key="1">
    <source>
        <dbReference type="SAM" id="MobiDB-lite"/>
    </source>
</evidence>
<protein>
    <submittedName>
        <fullName evidence="3">Uncharacterized protein</fullName>
    </submittedName>
</protein>
<evidence type="ECO:0000256" key="2">
    <source>
        <dbReference type="SAM" id="SignalP"/>
    </source>
</evidence>
<dbReference type="AlphaFoldDB" id="F2RHU3"/>
<gene>
    <name evidence="3" type="ordered locus">SVEN_6751</name>
</gene>
<dbReference type="OrthoDB" id="3276947at2"/>
<evidence type="ECO:0000313" key="4">
    <source>
        <dbReference type="Proteomes" id="UP000006854"/>
    </source>
</evidence>
<feature type="chain" id="PRO_5039703551" evidence="2">
    <location>
        <begin position="27"/>
        <end position="479"/>
    </location>
</feature>
<organism evidence="3 4">
    <name type="scientific">Streptomyces venezuelae (strain ATCC 10712 / CBS 650.69 / DSM 40230 / JCM 4526 / NBRC 13096 / PD 04745)</name>
    <dbReference type="NCBI Taxonomy" id="953739"/>
    <lineage>
        <taxon>Bacteria</taxon>
        <taxon>Bacillati</taxon>
        <taxon>Actinomycetota</taxon>
        <taxon>Actinomycetes</taxon>
        <taxon>Kitasatosporales</taxon>
        <taxon>Streptomycetaceae</taxon>
        <taxon>Streptomyces</taxon>
    </lineage>
</organism>
<dbReference type="RefSeq" id="WP_015037932.1">
    <property type="nucleotide sequence ID" value="NC_018750.1"/>
</dbReference>
<proteinExistence type="predicted"/>
<name>F2RHU3_STRVP</name>
<accession>F2RHU3</accession>
<dbReference type="STRING" id="953739.SVEN_6751"/>
<dbReference type="SUPFAM" id="SSF69322">
    <property type="entry name" value="Tricorn protease domain 2"/>
    <property type="match status" value="1"/>
</dbReference>
<dbReference type="EMBL" id="FR845719">
    <property type="protein sequence ID" value="CCA60037.1"/>
    <property type="molecule type" value="Genomic_DNA"/>
</dbReference>
<dbReference type="eggNOG" id="COG4257">
    <property type="taxonomic scope" value="Bacteria"/>
</dbReference>
<sequence>MPLSLPAGGHLAALALSLTVTLGGTAAAPASPFGPQAPQNPATAANGAATMHGDSASSGTTPRPGPGTSAVDYSRTALASACPTVVVGSDGYVIALCTTIFGQTPTVHLLDPVTGADLASLALPKGSLFGGVYAYLDNADRLVVVDGNNNLVRVGHRRAGSGWTLQIEQSTPLGNAVPAGDNIVGLTPDWEGRVWFATSGGVIGTVDTGTGAVRSISTGEGVQNSISTVPGRTAVATDHALYLLSAGPDGTPVVDWRAPYDRGPARKPGQLSWGTGTTPSFFGPGDGTEYVTIVDNAAPHGNLLVYRASGGPDPICRIPVLTQYARSGTEDAVIASGRSVFVTNTYGYPYPALPEGAPASQPSSASFEGGLSRIDVNAGGTGCSVVWNSPVKSAALPRLSLADGKIYTVSVTGPTGSAGLNTFAQYHHSVLDPATGAQLTSSFLGIGLVYNPLQMRGTAAPDGTLYQGTETGVVRISKR</sequence>
<evidence type="ECO:0000313" key="3">
    <source>
        <dbReference type="EMBL" id="CCA60037.1"/>
    </source>
</evidence>
<keyword evidence="2" id="KW-0732">Signal</keyword>
<feature type="region of interest" description="Disordered" evidence="1">
    <location>
        <begin position="31"/>
        <end position="70"/>
    </location>
</feature>
<reference evidence="3 4" key="1">
    <citation type="journal article" date="2011" name="BMC Genomics">
        <title>Genome-wide analysis of the role of GlnR in Streptomyces venezuelae provides new insights into global nitrogen regulation in actinomycetes.</title>
        <authorList>
            <person name="Pullan S.T."/>
            <person name="Bibb M.J."/>
            <person name="Merrick M."/>
        </authorList>
    </citation>
    <scope>NUCLEOTIDE SEQUENCE [LARGE SCALE GENOMIC DNA]</scope>
    <source>
        <strain evidence="4">ATCC 10712 / CBS 650.69 / DSM 40230 / JCM 4526 / NBRC 13096 / PD 04745</strain>
    </source>
</reference>
<dbReference type="GeneID" id="51867270"/>
<keyword evidence="4" id="KW-1185">Reference proteome</keyword>
<dbReference type="KEGG" id="sve:SVEN_6751"/>
<dbReference type="HOGENOM" id="CLU_040418_0_0_11"/>
<dbReference type="Proteomes" id="UP000006854">
    <property type="component" value="Chromosome"/>
</dbReference>
<feature type="compositionally biased region" description="Low complexity" evidence="1">
    <location>
        <begin position="31"/>
        <end position="50"/>
    </location>
</feature>
<feature type="signal peptide" evidence="2">
    <location>
        <begin position="1"/>
        <end position="26"/>
    </location>
</feature>
<dbReference type="PATRIC" id="fig|953739.5.peg.1969"/>